<evidence type="ECO:0000313" key="1">
    <source>
        <dbReference type="EMBL" id="MDX8418725.1"/>
    </source>
</evidence>
<dbReference type="EMBL" id="JALBUR010000002">
    <property type="protein sequence ID" value="MDX8418725.1"/>
    <property type="molecule type" value="Genomic_DNA"/>
</dbReference>
<comment type="caution">
    <text evidence="1">The sequence shown here is derived from an EMBL/GenBank/DDBJ whole genome shotgun (WGS) entry which is preliminary data.</text>
</comment>
<dbReference type="Proteomes" id="UP001286174">
    <property type="component" value="Unassembled WGS sequence"/>
</dbReference>
<dbReference type="RefSeq" id="WP_108774535.1">
    <property type="nucleotide sequence ID" value="NZ_JALBUR010000002.1"/>
</dbReference>
<organism evidence="1 2">
    <name type="scientific">Grylomicrobium aquisgranensis</name>
    <dbReference type="NCBI Taxonomy" id="2926318"/>
    <lineage>
        <taxon>Bacteria</taxon>
        <taxon>Bacillati</taxon>
        <taxon>Bacillota</taxon>
        <taxon>Erysipelotrichia</taxon>
        <taxon>Erysipelotrichales</taxon>
        <taxon>Erysipelotrichaceae</taxon>
        <taxon>Grylomicrobium</taxon>
    </lineage>
</organism>
<gene>
    <name evidence="1" type="ORF">MOZ60_01300</name>
</gene>
<reference evidence="1 2" key="1">
    <citation type="submission" date="2022-03" db="EMBL/GenBank/DDBJ databases">
        <title>Novel taxa within the pig intestine.</title>
        <authorList>
            <person name="Wylensek D."/>
            <person name="Bishof K."/>
            <person name="Afrizal A."/>
            <person name="Clavel T."/>
        </authorList>
    </citation>
    <scope>NUCLEOTIDE SEQUENCE [LARGE SCALE GENOMIC DNA]</scope>
    <source>
        <strain evidence="1 2">CLA-KB-P133</strain>
    </source>
</reference>
<proteinExistence type="predicted"/>
<accession>A0AB35U6B1</accession>
<sequence length="72" mass="8566">MIGFFQQERNELGYYARQTWQVMQGRYALTKIRSLQYEVTISPERVTIVHADGHRETMGTVKFKAFTEMFRS</sequence>
<keyword evidence="2" id="KW-1185">Reference proteome</keyword>
<name>A0AB35U6B1_9FIRM</name>
<protein>
    <submittedName>
        <fullName evidence="1">Uncharacterized protein</fullName>
    </submittedName>
</protein>
<evidence type="ECO:0000313" key="2">
    <source>
        <dbReference type="Proteomes" id="UP001286174"/>
    </source>
</evidence>
<dbReference type="AlphaFoldDB" id="A0AB35U6B1"/>